<dbReference type="RefSeq" id="WP_258541733.1">
    <property type="nucleotide sequence ID" value="NZ_OU015584.1"/>
</dbReference>
<evidence type="ECO:0000313" key="2">
    <source>
        <dbReference type="EMBL" id="CAG5081083.1"/>
    </source>
</evidence>
<gene>
    <name evidence="2" type="ORF">CRYO30217_01532</name>
</gene>
<organism evidence="2 3">
    <name type="scientific">Parvicella tangerina</name>
    <dbReference type="NCBI Taxonomy" id="2829795"/>
    <lineage>
        <taxon>Bacteria</taxon>
        <taxon>Pseudomonadati</taxon>
        <taxon>Bacteroidota</taxon>
        <taxon>Flavobacteriia</taxon>
        <taxon>Flavobacteriales</taxon>
        <taxon>Parvicellaceae</taxon>
        <taxon>Parvicella</taxon>
    </lineage>
</organism>
<reference evidence="2" key="1">
    <citation type="submission" date="2021-04" db="EMBL/GenBank/DDBJ databases">
        <authorList>
            <person name="Rodrigo-Torres L."/>
            <person name="Arahal R. D."/>
            <person name="Lucena T."/>
        </authorList>
    </citation>
    <scope>NUCLEOTIDE SEQUENCE</scope>
    <source>
        <strain evidence="2">AS29M-1</strain>
    </source>
</reference>
<evidence type="ECO:0008006" key="4">
    <source>
        <dbReference type="Google" id="ProtNLM"/>
    </source>
</evidence>
<accession>A0A916JM80</accession>
<feature type="region of interest" description="Disordered" evidence="1">
    <location>
        <begin position="19"/>
        <end position="66"/>
    </location>
</feature>
<name>A0A916JM80_9FLAO</name>
<dbReference type="EMBL" id="OU015584">
    <property type="protein sequence ID" value="CAG5081083.1"/>
    <property type="molecule type" value="Genomic_DNA"/>
</dbReference>
<sequence length="131" mass="14010">MKKLFYSTFIFAALLTSCGGGEEDSKEENEETTESNEATDHTDAGNAESTDELLSTVSSKGNWSTADKEKADAAVAAIDAELAVFGDKKQDFIDCYLEKVENNYSSFAAADKDLDGCSALAESCATEVMSM</sequence>
<dbReference type="Proteomes" id="UP000683507">
    <property type="component" value="Chromosome"/>
</dbReference>
<feature type="compositionally biased region" description="Polar residues" evidence="1">
    <location>
        <begin position="52"/>
        <end position="65"/>
    </location>
</feature>
<dbReference type="KEGG" id="ptan:CRYO30217_01532"/>
<dbReference type="AlphaFoldDB" id="A0A916JM80"/>
<keyword evidence="3" id="KW-1185">Reference proteome</keyword>
<feature type="compositionally biased region" description="Acidic residues" evidence="1">
    <location>
        <begin position="21"/>
        <end position="34"/>
    </location>
</feature>
<evidence type="ECO:0000256" key="1">
    <source>
        <dbReference type="SAM" id="MobiDB-lite"/>
    </source>
</evidence>
<dbReference type="PROSITE" id="PS51257">
    <property type="entry name" value="PROKAR_LIPOPROTEIN"/>
    <property type="match status" value="1"/>
</dbReference>
<protein>
    <recommendedName>
        <fullName evidence="4">Lipoprotein</fullName>
    </recommendedName>
</protein>
<proteinExistence type="predicted"/>
<evidence type="ECO:0000313" key="3">
    <source>
        <dbReference type="Proteomes" id="UP000683507"/>
    </source>
</evidence>